<keyword evidence="2" id="KW-1185">Reference proteome</keyword>
<dbReference type="OrthoDB" id="4775344at2759"/>
<proteinExistence type="predicted"/>
<evidence type="ECO:0000313" key="2">
    <source>
        <dbReference type="Proteomes" id="UP000293360"/>
    </source>
</evidence>
<name>A0A4Q4T077_9PEZI</name>
<accession>A0A4Q4T077</accession>
<dbReference type="STRING" id="155417.A0A4Q4T077"/>
<comment type="caution">
    <text evidence="1">The sequence shown here is derived from an EMBL/GenBank/DDBJ whole genome shotgun (WGS) entry which is preliminary data.</text>
</comment>
<organism evidence="1 2">
    <name type="scientific">Monosporascus ibericus</name>
    <dbReference type="NCBI Taxonomy" id="155417"/>
    <lineage>
        <taxon>Eukaryota</taxon>
        <taxon>Fungi</taxon>
        <taxon>Dikarya</taxon>
        <taxon>Ascomycota</taxon>
        <taxon>Pezizomycotina</taxon>
        <taxon>Sordariomycetes</taxon>
        <taxon>Xylariomycetidae</taxon>
        <taxon>Xylariales</taxon>
        <taxon>Xylariales incertae sedis</taxon>
        <taxon>Monosporascus</taxon>
    </lineage>
</organism>
<protein>
    <submittedName>
        <fullName evidence="1">Uncharacterized protein</fullName>
    </submittedName>
</protein>
<sequence>MPGPIAQICMRHYEPIEFKISFSGNSSDVRGGRFLANWDTDLLYVRAESAIRLTRTLRDVPWAPQIRCLAVRVPSLHVEDMLVLDEFGFCGANTYKEAYEAAKSENLKAARLLREHINMLDAAGALWSRGLSWTLERLSREVKVVTVADRRANMRGLGWHET</sequence>
<reference evidence="1 2" key="1">
    <citation type="submission" date="2018-06" db="EMBL/GenBank/DDBJ databases">
        <title>Complete Genomes of Monosporascus.</title>
        <authorList>
            <person name="Robinson A.J."/>
            <person name="Natvig D.O."/>
        </authorList>
    </citation>
    <scope>NUCLEOTIDE SEQUENCE [LARGE SCALE GENOMIC DNA]</scope>
    <source>
        <strain evidence="1 2">CBS 110550</strain>
    </source>
</reference>
<dbReference type="AlphaFoldDB" id="A0A4Q4T077"/>
<gene>
    <name evidence="1" type="ORF">DL764_008263</name>
</gene>
<dbReference type="Proteomes" id="UP000293360">
    <property type="component" value="Unassembled WGS sequence"/>
</dbReference>
<evidence type="ECO:0000313" key="1">
    <source>
        <dbReference type="EMBL" id="RYO91617.1"/>
    </source>
</evidence>
<dbReference type="EMBL" id="QJNU01000629">
    <property type="protein sequence ID" value="RYO91617.1"/>
    <property type="molecule type" value="Genomic_DNA"/>
</dbReference>